<feature type="region of interest" description="Disordered" evidence="1">
    <location>
        <begin position="30"/>
        <end position="73"/>
    </location>
</feature>
<accession>A0ABR1HK65</accession>
<organism evidence="2 3">
    <name type="scientific">Neonectria punicea</name>
    <dbReference type="NCBI Taxonomy" id="979145"/>
    <lineage>
        <taxon>Eukaryota</taxon>
        <taxon>Fungi</taxon>
        <taxon>Dikarya</taxon>
        <taxon>Ascomycota</taxon>
        <taxon>Pezizomycotina</taxon>
        <taxon>Sordariomycetes</taxon>
        <taxon>Hypocreomycetidae</taxon>
        <taxon>Hypocreales</taxon>
        <taxon>Nectriaceae</taxon>
        <taxon>Neonectria</taxon>
    </lineage>
</organism>
<feature type="compositionally biased region" description="Polar residues" evidence="1">
    <location>
        <begin position="31"/>
        <end position="44"/>
    </location>
</feature>
<evidence type="ECO:0000313" key="2">
    <source>
        <dbReference type="EMBL" id="KAK7421204.1"/>
    </source>
</evidence>
<evidence type="ECO:0000256" key="1">
    <source>
        <dbReference type="SAM" id="MobiDB-lite"/>
    </source>
</evidence>
<evidence type="ECO:0000313" key="3">
    <source>
        <dbReference type="Proteomes" id="UP001498476"/>
    </source>
</evidence>
<dbReference type="PANTHER" id="PTHR36459">
    <property type="entry name" value="ORF"/>
    <property type="match status" value="1"/>
</dbReference>
<name>A0ABR1HK65_9HYPO</name>
<comment type="caution">
    <text evidence="2">The sequence shown here is derived from an EMBL/GenBank/DDBJ whole genome shotgun (WGS) entry which is preliminary data.</text>
</comment>
<protein>
    <submittedName>
        <fullName evidence="2">Uncharacterized protein</fullName>
    </submittedName>
</protein>
<dbReference type="EMBL" id="JAZAVJ010000024">
    <property type="protein sequence ID" value="KAK7421204.1"/>
    <property type="molecule type" value="Genomic_DNA"/>
</dbReference>
<proteinExistence type="predicted"/>
<sequence length="174" mass="19771">MESHIVSDPNLSRLDNLVLQNLAADLKDNSLKNNGVSANQNGNSRKGLGNDEKGINHGVAYEPSSDAQSRDEDTLRRLQALNDPKDPRFEPSVFNNFDLNQIKLPRLLDENILRPYIRAARTIVRVETDVVMLTHLLLYFSTSVPSALFLFWRFTFIHGVLHFVMQFLYMGTSP</sequence>
<keyword evidence="3" id="KW-1185">Reference proteome</keyword>
<dbReference type="Proteomes" id="UP001498476">
    <property type="component" value="Unassembled WGS sequence"/>
</dbReference>
<gene>
    <name evidence="2" type="ORF">QQX98_002334</name>
</gene>
<dbReference type="PANTHER" id="PTHR36459:SF1">
    <property type="entry name" value="FATTY ACID DESATURASE DOMAIN-CONTAINING PROTEIN-RELATED"/>
    <property type="match status" value="1"/>
</dbReference>
<reference evidence="2 3" key="1">
    <citation type="journal article" date="2025" name="Microbiol. Resour. Announc.">
        <title>Draft genome sequences for Neonectria magnoliae and Neonectria punicea, canker pathogens of Liriodendron tulipifera and Acer saccharum in West Virginia.</title>
        <authorList>
            <person name="Petronek H.M."/>
            <person name="Kasson M.T."/>
            <person name="Metheny A.M."/>
            <person name="Stauder C.M."/>
            <person name="Lovett B."/>
            <person name="Lynch S.C."/>
            <person name="Garnas J.R."/>
            <person name="Kasson L.R."/>
            <person name="Stajich J.E."/>
        </authorList>
    </citation>
    <scope>NUCLEOTIDE SEQUENCE [LARGE SCALE GENOMIC DNA]</scope>
    <source>
        <strain evidence="2 3">NRRL 64653</strain>
    </source>
</reference>